<evidence type="ECO:0000313" key="9">
    <source>
        <dbReference type="EMBL" id="CAL1409955.1"/>
    </source>
</evidence>
<dbReference type="AlphaFoldDB" id="A0AAV2GKG1"/>
<keyword evidence="6 7" id="KW-0472">Membrane</keyword>
<evidence type="ECO:0000256" key="6">
    <source>
        <dbReference type="ARBA" id="ARBA00023136"/>
    </source>
</evidence>
<evidence type="ECO:0000256" key="4">
    <source>
        <dbReference type="ARBA" id="ARBA00022692"/>
    </source>
</evidence>
<evidence type="ECO:0000256" key="7">
    <source>
        <dbReference type="RuleBase" id="RU368015"/>
    </source>
</evidence>
<feature type="transmembrane region" description="Helical" evidence="7">
    <location>
        <begin position="303"/>
        <end position="322"/>
    </location>
</feature>
<feature type="transmembrane region" description="Helical" evidence="7">
    <location>
        <begin position="196"/>
        <end position="217"/>
    </location>
</feature>
<keyword evidence="3 7" id="KW-0813">Transport</keyword>
<accession>A0AAV2GKG1</accession>
<dbReference type="Proteomes" id="UP001497516">
    <property type="component" value="Chromosome 9"/>
</dbReference>
<dbReference type="Pfam" id="PF16913">
    <property type="entry name" value="PUNUT"/>
    <property type="match status" value="1"/>
</dbReference>
<feature type="region of interest" description="Disordered" evidence="8">
    <location>
        <begin position="1"/>
        <end position="23"/>
    </location>
</feature>
<feature type="transmembrane region" description="Helical" evidence="7">
    <location>
        <begin position="107"/>
        <end position="127"/>
    </location>
</feature>
<evidence type="ECO:0000256" key="5">
    <source>
        <dbReference type="ARBA" id="ARBA00022989"/>
    </source>
</evidence>
<keyword evidence="10" id="KW-1185">Reference proteome</keyword>
<dbReference type="GO" id="GO:0015211">
    <property type="term" value="F:purine nucleoside transmembrane transporter activity"/>
    <property type="evidence" value="ECO:0007669"/>
    <property type="project" value="UniProtKB-UniRule"/>
</dbReference>
<dbReference type="InterPro" id="IPR030182">
    <property type="entry name" value="PUP_plant"/>
</dbReference>
<feature type="transmembrane region" description="Helical" evidence="7">
    <location>
        <begin position="65"/>
        <end position="87"/>
    </location>
</feature>
<evidence type="ECO:0000313" key="10">
    <source>
        <dbReference type="Proteomes" id="UP001497516"/>
    </source>
</evidence>
<feature type="region of interest" description="Disordered" evidence="8">
    <location>
        <begin position="354"/>
        <end position="379"/>
    </location>
</feature>
<name>A0AAV2GKG1_9ROSI</name>
<evidence type="ECO:0000256" key="1">
    <source>
        <dbReference type="ARBA" id="ARBA00004141"/>
    </source>
</evidence>
<proteinExistence type="inferred from homology"/>
<dbReference type="PANTHER" id="PTHR31376">
    <property type="entry name" value="OS09G0467300 PROTEIN-RELATED"/>
    <property type="match status" value="1"/>
</dbReference>
<feature type="compositionally biased region" description="Polar residues" evidence="8">
    <location>
        <begin position="7"/>
        <end position="23"/>
    </location>
</feature>
<dbReference type="EMBL" id="OZ034822">
    <property type="protein sequence ID" value="CAL1409955.1"/>
    <property type="molecule type" value="Genomic_DNA"/>
</dbReference>
<feature type="transmembrane region" description="Helical" evidence="7">
    <location>
        <begin position="275"/>
        <end position="296"/>
    </location>
</feature>
<dbReference type="InterPro" id="IPR037185">
    <property type="entry name" value="EmrE-like"/>
</dbReference>
<sequence>MDMETTDPATELNSTTTTTDAANSQQRIKTKTLLHLLLNCLLLIVGQVAGPILGRMYFIHGGKKLWLSAWTNTAGFPILIIPIAMSYKAHHHRPNKEAHRRFLPSNWLLGSSVLLGLLLGLTVYLYAFGTAYLPVTVISLVSSSQLAFTAVFAWLIVKQRFTHYSINAVVLMTFGAVVLGLHMGEDVPRGEPVGKYVLGFSITIGAAVFHGLFLTLVEFTRARAGVAITFDVVMQLQFVMSMVATMFSTVPMIITGGFQTMPEEAAEFDLGETKYYLIIFLAAIALQVMIIGVFGVVMSSSSLFGGIMTSLMVPVQQIFAVIFLREGFNAEKGMALALCLWGFASHLYGGYKTSSSSSEKKDDGGDDDESSVAATRMIS</sequence>
<feature type="transmembrane region" description="Helical" evidence="7">
    <location>
        <begin position="334"/>
        <end position="351"/>
    </location>
</feature>
<evidence type="ECO:0000256" key="2">
    <source>
        <dbReference type="ARBA" id="ARBA00006213"/>
    </source>
</evidence>
<comment type="subcellular location">
    <subcellularLocation>
        <location evidence="1 7">Membrane</location>
        <topology evidence="1 7">Multi-pass membrane protein</topology>
    </subcellularLocation>
</comment>
<feature type="transmembrane region" description="Helical" evidence="7">
    <location>
        <begin position="133"/>
        <end position="157"/>
    </location>
</feature>
<keyword evidence="4 7" id="KW-0812">Transmembrane</keyword>
<protein>
    <recommendedName>
        <fullName evidence="7">Probable purine permease</fullName>
    </recommendedName>
</protein>
<dbReference type="SUPFAM" id="SSF103481">
    <property type="entry name" value="Multidrug resistance efflux transporter EmrE"/>
    <property type="match status" value="1"/>
</dbReference>
<dbReference type="PANTHER" id="PTHR31376:SF8">
    <property type="entry name" value="PURINE PERMEASE-RELATED"/>
    <property type="match status" value="1"/>
</dbReference>
<comment type="similarity">
    <text evidence="2 7">Belongs to the purine permeases (TC 2.A.7.14) family.</text>
</comment>
<evidence type="ECO:0000256" key="3">
    <source>
        <dbReference type="ARBA" id="ARBA00022448"/>
    </source>
</evidence>
<dbReference type="GO" id="GO:0016020">
    <property type="term" value="C:membrane"/>
    <property type="evidence" value="ECO:0007669"/>
    <property type="project" value="UniProtKB-SubCell"/>
</dbReference>
<feature type="transmembrane region" description="Helical" evidence="7">
    <location>
        <begin position="238"/>
        <end position="255"/>
    </location>
</feature>
<evidence type="ECO:0000256" key="8">
    <source>
        <dbReference type="SAM" id="MobiDB-lite"/>
    </source>
</evidence>
<keyword evidence="5 7" id="KW-1133">Transmembrane helix</keyword>
<reference evidence="9 10" key="1">
    <citation type="submission" date="2024-04" db="EMBL/GenBank/DDBJ databases">
        <authorList>
            <person name="Fracassetti M."/>
        </authorList>
    </citation>
    <scope>NUCLEOTIDE SEQUENCE [LARGE SCALE GENOMIC DNA]</scope>
</reference>
<feature type="transmembrane region" description="Helical" evidence="7">
    <location>
        <begin position="164"/>
        <end position="184"/>
    </location>
</feature>
<dbReference type="GO" id="GO:0005345">
    <property type="term" value="F:purine nucleobase transmembrane transporter activity"/>
    <property type="evidence" value="ECO:0007669"/>
    <property type="project" value="UniProtKB-UniRule"/>
</dbReference>
<organism evidence="9 10">
    <name type="scientific">Linum trigynum</name>
    <dbReference type="NCBI Taxonomy" id="586398"/>
    <lineage>
        <taxon>Eukaryota</taxon>
        <taxon>Viridiplantae</taxon>
        <taxon>Streptophyta</taxon>
        <taxon>Embryophyta</taxon>
        <taxon>Tracheophyta</taxon>
        <taxon>Spermatophyta</taxon>
        <taxon>Magnoliopsida</taxon>
        <taxon>eudicotyledons</taxon>
        <taxon>Gunneridae</taxon>
        <taxon>Pentapetalae</taxon>
        <taxon>rosids</taxon>
        <taxon>fabids</taxon>
        <taxon>Malpighiales</taxon>
        <taxon>Linaceae</taxon>
        <taxon>Linum</taxon>
    </lineage>
</organism>
<gene>
    <name evidence="9" type="ORF">LTRI10_LOCUS49411</name>
</gene>
<feature type="transmembrane region" description="Helical" evidence="7">
    <location>
        <begin position="33"/>
        <end position="53"/>
    </location>
</feature>